<evidence type="ECO:0000313" key="2">
    <source>
        <dbReference type="Proteomes" id="UP000321408"/>
    </source>
</evidence>
<evidence type="ECO:0000313" key="1">
    <source>
        <dbReference type="EMBL" id="QEE16784.1"/>
    </source>
</evidence>
<keyword evidence="2" id="KW-1185">Reference proteome</keyword>
<sequence>MTNKGISPSILIKHYYLVLSNINEVPKDPFSDDNLVWNNPEYLFFEIEMIT</sequence>
<dbReference type="KEGG" id="psyt:DSAG12_02614"/>
<accession>A0A5B9DC81</accession>
<proteinExistence type="predicted"/>
<reference evidence="1 2" key="1">
    <citation type="journal article" date="2020" name="Nature">
        <title>Isolation of an archaeon at the prokaryote-eukaryote interface.</title>
        <authorList>
            <person name="Imachi H."/>
            <person name="Nobu M.K."/>
            <person name="Nakahara N."/>
            <person name="Morono Y."/>
            <person name="Ogawara M."/>
            <person name="Takaki Y."/>
            <person name="Takano Y."/>
            <person name="Uematsu K."/>
            <person name="Ikuta T."/>
            <person name="Ito M."/>
            <person name="Matsui Y."/>
            <person name="Miyazaki M."/>
            <person name="Murata K."/>
            <person name="Saito Y."/>
            <person name="Sakai S."/>
            <person name="Song C."/>
            <person name="Tasumi E."/>
            <person name="Yamanaka Y."/>
            <person name="Yamaguchi T."/>
            <person name="Kamagata Y."/>
            <person name="Tamaki H."/>
            <person name="Takai K."/>
        </authorList>
    </citation>
    <scope>NUCLEOTIDE SEQUENCE [LARGE SCALE GENOMIC DNA]</scope>
    <source>
        <strain evidence="1 2">MK-D1</strain>
    </source>
</reference>
<dbReference type="EMBL" id="CP042905">
    <property type="protein sequence ID" value="QEE16784.1"/>
    <property type="molecule type" value="Genomic_DNA"/>
</dbReference>
<dbReference type="AlphaFoldDB" id="A0A5B9DC81"/>
<gene>
    <name evidence="1" type="ORF">DSAG12_02614</name>
</gene>
<reference evidence="1 2" key="2">
    <citation type="journal article" date="2024" name="Int. J. Syst. Evol. Microbiol.">
        <title>Promethearchaeum syntrophicum gen. nov., sp. nov., an anaerobic, obligately syntrophic archaeon, the first isolate of the lineage 'Asgard' archaea, and proposal of the new archaeal phylum Promethearchaeota phyl. nov. and kingdom Promethearchaeati regn. nov.</title>
        <authorList>
            <person name="Imachi H."/>
            <person name="Nobu M.K."/>
            <person name="Kato S."/>
            <person name="Takaki Y."/>
            <person name="Miyazaki M."/>
            <person name="Miyata M."/>
            <person name="Ogawara M."/>
            <person name="Saito Y."/>
            <person name="Sakai S."/>
            <person name="Tahara Y.O."/>
            <person name="Takano Y."/>
            <person name="Tasumi E."/>
            <person name="Uematsu K."/>
            <person name="Yoshimura T."/>
            <person name="Itoh T."/>
            <person name="Ohkuma M."/>
            <person name="Takai K."/>
        </authorList>
    </citation>
    <scope>NUCLEOTIDE SEQUENCE [LARGE SCALE GENOMIC DNA]</scope>
    <source>
        <strain evidence="1 2">MK-D1</strain>
    </source>
</reference>
<dbReference type="RefSeq" id="WP_162306717.1">
    <property type="nucleotide sequence ID" value="NZ_CP042905.2"/>
</dbReference>
<name>A0A5B9DC81_9ARCH</name>
<protein>
    <submittedName>
        <fullName evidence="1">Uncharacterized protein</fullName>
    </submittedName>
</protein>
<dbReference type="GeneID" id="43869648"/>
<organism evidence="1 2">
    <name type="scientific">Promethearchaeum syntrophicum</name>
    <dbReference type="NCBI Taxonomy" id="2594042"/>
    <lineage>
        <taxon>Archaea</taxon>
        <taxon>Promethearchaeati</taxon>
        <taxon>Promethearchaeota</taxon>
        <taxon>Promethearchaeia</taxon>
        <taxon>Promethearchaeales</taxon>
        <taxon>Promethearchaeaceae</taxon>
        <taxon>Promethearchaeum</taxon>
    </lineage>
</organism>
<dbReference type="Proteomes" id="UP000321408">
    <property type="component" value="Chromosome"/>
</dbReference>